<dbReference type="EMBL" id="BQNB010012641">
    <property type="protein sequence ID" value="GJT06124.1"/>
    <property type="molecule type" value="Genomic_DNA"/>
</dbReference>
<dbReference type="Proteomes" id="UP001151760">
    <property type="component" value="Unassembled WGS sequence"/>
</dbReference>
<dbReference type="InterPro" id="IPR012337">
    <property type="entry name" value="RNaseH-like_sf"/>
</dbReference>
<comment type="caution">
    <text evidence="8">The sequence shown here is derived from an EMBL/GenBank/DDBJ whole genome shotgun (WGS) entry which is preliminary data.</text>
</comment>
<feature type="region of interest" description="Disordered" evidence="6">
    <location>
        <begin position="1591"/>
        <end position="1619"/>
    </location>
</feature>
<dbReference type="PANTHER" id="PTHR42648">
    <property type="entry name" value="TRANSPOSASE, PUTATIVE-RELATED"/>
    <property type="match status" value="1"/>
</dbReference>
<feature type="compositionally biased region" description="Low complexity" evidence="6">
    <location>
        <begin position="1592"/>
        <end position="1604"/>
    </location>
</feature>
<sequence length="1871" mass="210496">MALMAFSDSEVLNNRTFSNSCLKNYETLKNQHDNLRVELNKSEFDLANYKRGLAYVEEQLVFYKKNKVALCDQIAVLKRDASFKDSKINALKIQVENLKKEKEGIKIKVDGFEYASKSLDTLVGSQISVNNKRGIGFDNYNTVAPPPTGLFAPPTVDLSNSGLKEFQQPEFLGYGAKVSDCDEDESEVREIENVQTKPKQANEPRKIKKEMSSAVGKLGINAVKSSACWVWRPKENVIDHGDPHVALKDTGIFDSGCSRHMTGNKSYLTDYEDHDGGFVAFAGSSKGDKITGKGKIKTKHLDFKDVYFVKELKFNLFSVSQMCDKKNSVLFTKTECLILSPEFKLPDENQVMLKIPRKDNMYSFNLKNIVPSKGLTCLIAKATIDESKMWHRRLGHINFKTINKLVKENLVRGLPSKLFKNDHTCVACQKGKQHKASCKTKLINSISKPLQILHMDLFGPTFVKCIMGKMYCLVITDDYSRFRIENQLNHKVKVIRCDNGTEFKNYEMNQFCGIKGIKREFSNARTPQQNGVAERKNRTLIEAARTMLADSLLPIPFWAEVVNTACYVQNKVLVTKPHNKIPYELLLGRTPVVSFMRPFGCPVTILNTLDHLGKFDGKADEGFLVGYSINSKAFRVFNSRTRKVEENLYVNFLKNKPNVTDSGPQWLFDIDILTNTMNYHPLNAGNRTNGNAGLETNSDAGQAEKKKVPDQEYILLPLLHTNSYIPSSFEKDKSSPKDNAEKKNEVKDSAKENDLNDSGEDTNADKINRLNIGSSPVNSASSSFSYEDQERPREQRNEFESVFGQDKNAYKAFTPVNAVIPFDYPTDPLMPDLEDTDNLQNTGIFGNGYDDEDVGAEADMNNFETTMSVRPIPTTRVNKDHPKAQILGEMDSAVQTRRMHKQHEADRTKEELPYGKKAIGTKWVFRNKKDQKGIVVRNKARLVVQSFKQEEGIDYDEVFAPVVRIEAIRLFLAYASYMDFTVYQMDVKSSFLYGTIEEEVYVCQPPGFVDPEFPDKVYKVEKALYGLHQAPRAWHETLSTYLIENGFRRGTIDKTLFIKKFKNDILLVQVYVDDIIFGSTNKSLRLQVEQRTYGIFLSQDKYVYEILKKFGYSNMMTASTPMETHKLLVKDENGSDVDVHLYRSMIGSLMYLTSFRPDIMFAGQPTLGLLYPKDSPLELIAYSDSDYAGASIDRKSTTGGCQFLGCRLVSWQCKKQTIVAKSTTEAEYIAASNCCAHVLWLQNQLLDYGYNYMKTKIHVDNESAICVVKNHVSHSKTKHIEIRFHFIKDCYEKRLIEMVKIHTNYNVADLLTKAFDVTRFKFLIASIDAAGISNLPDAEIYAELATLGPKSGGWDQFGSPLATALICLSSNRIYNFSKLIFDGMGPTPTSVADEATTIGVEVDAEGATTTATSGLDAGLDSGIDGACTKIRIKDTKQTFGKAILTLVDRVKTLEVALKRKSKKIVLSDSEDEETEAQGRKIKELDDDHLVSLVKGFVTPSKTTISALGEEQVEDISPTTLEAAKTLSRVASQKPKSVDKGRRYKRRKGSKRKDINTGLDFEAEVSTGFEDTSTGYEDINTGFDRVNTGSLEVSTGSGPVSTPSTKVSIPSPDKGQREGKAPMIIEETQAPKRTKEQIQQEEASFAEAIRAKLEANVELTKSVLGKDFPEEDFAKKMGTWKLTQLKKLSFEEVKEEFDKLVKHIETFVPMSFEATKAGLKRYENEAEKDMDTSEKDDSASGINIPINHVPVATKSPSIANYKIIKQGKKGVYQIVRENGTDKVYISFRAMLKDISRDDLTELYRIVMQRYADIYMLTEISYPLPAEVCKAMLDKKLHGEQTATGKEISNLLTADSLLKPIRLSMYLVIAMKH</sequence>
<gene>
    <name evidence="8" type="ORF">Tco_0840586</name>
</gene>
<evidence type="ECO:0000313" key="8">
    <source>
        <dbReference type="EMBL" id="GJT06124.1"/>
    </source>
</evidence>
<evidence type="ECO:0000256" key="2">
    <source>
        <dbReference type="ARBA" id="ARBA00022723"/>
    </source>
</evidence>
<reference evidence="8" key="1">
    <citation type="journal article" date="2022" name="Int. J. Mol. Sci.">
        <title>Draft Genome of Tanacetum Coccineum: Genomic Comparison of Closely Related Tanacetum-Family Plants.</title>
        <authorList>
            <person name="Yamashiro T."/>
            <person name="Shiraishi A."/>
            <person name="Nakayama K."/>
            <person name="Satake H."/>
        </authorList>
    </citation>
    <scope>NUCLEOTIDE SEQUENCE</scope>
</reference>
<dbReference type="InterPro" id="IPR039537">
    <property type="entry name" value="Retrotran_Ty1/copia-like"/>
</dbReference>
<evidence type="ECO:0000256" key="6">
    <source>
        <dbReference type="SAM" id="MobiDB-lite"/>
    </source>
</evidence>
<keyword evidence="4" id="KW-0378">Hydrolase</keyword>
<evidence type="ECO:0000256" key="3">
    <source>
        <dbReference type="ARBA" id="ARBA00022750"/>
    </source>
</evidence>
<dbReference type="Pfam" id="PF13976">
    <property type="entry name" value="gag_pre-integrs"/>
    <property type="match status" value="1"/>
</dbReference>
<name>A0ABQ5AVU4_9ASTR</name>
<keyword evidence="9" id="KW-1185">Reference proteome</keyword>
<protein>
    <submittedName>
        <fullName evidence="8">Ribonuclease H-like domain-containing protein</fullName>
    </submittedName>
</protein>
<dbReference type="SUPFAM" id="SSF53098">
    <property type="entry name" value="Ribonuclease H-like"/>
    <property type="match status" value="1"/>
</dbReference>
<evidence type="ECO:0000259" key="7">
    <source>
        <dbReference type="PROSITE" id="PS50994"/>
    </source>
</evidence>
<organism evidence="8 9">
    <name type="scientific">Tanacetum coccineum</name>
    <dbReference type="NCBI Taxonomy" id="301880"/>
    <lineage>
        <taxon>Eukaryota</taxon>
        <taxon>Viridiplantae</taxon>
        <taxon>Streptophyta</taxon>
        <taxon>Embryophyta</taxon>
        <taxon>Tracheophyta</taxon>
        <taxon>Spermatophyta</taxon>
        <taxon>Magnoliopsida</taxon>
        <taxon>eudicotyledons</taxon>
        <taxon>Gunneridae</taxon>
        <taxon>Pentapetalae</taxon>
        <taxon>asterids</taxon>
        <taxon>campanulids</taxon>
        <taxon>Asterales</taxon>
        <taxon>Asteraceae</taxon>
        <taxon>Asteroideae</taxon>
        <taxon>Anthemideae</taxon>
        <taxon>Anthemidinae</taxon>
        <taxon>Tanacetum</taxon>
    </lineage>
</organism>
<dbReference type="Pfam" id="PF22936">
    <property type="entry name" value="Pol_BBD"/>
    <property type="match status" value="1"/>
</dbReference>
<feature type="region of interest" description="Disordered" evidence="6">
    <location>
        <begin position="688"/>
        <end position="707"/>
    </location>
</feature>
<evidence type="ECO:0000256" key="5">
    <source>
        <dbReference type="SAM" id="Coils"/>
    </source>
</evidence>
<evidence type="ECO:0000313" key="9">
    <source>
        <dbReference type="Proteomes" id="UP001151760"/>
    </source>
</evidence>
<feature type="compositionally biased region" description="Low complexity" evidence="6">
    <location>
        <begin position="774"/>
        <end position="785"/>
    </location>
</feature>
<keyword evidence="5" id="KW-0175">Coiled coil</keyword>
<feature type="compositionally biased region" description="Basic and acidic residues" evidence="6">
    <location>
        <begin position="788"/>
        <end position="797"/>
    </location>
</feature>
<accession>A0ABQ5AVU4</accession>
<feature type="compositionally biased region" description="Basic and acidic residues" evidence="6">
    <location>
        <begin position="729"/>
        <end position="754"/>
    </location>
</feature>
<reference evidence="8" key="2">
    <citation type="submission" date="2022-01" db="EMBL/GenBank/DDBJ databases">
        <authorList>
            <person name="Yamashiro T."/>
            <person name="Shiraishi A."/>
            <person name="Satake H."/>
            <person name="Nakayama K."/>
        </authorList>
    </citation>
    <scope>NUCLEOTIDE SEQUENCE</scope>
</reference>
<feature type="compositionally biased region" description="Basic residues" evidence="6">
    <location>
        <begin position="1541"/>
        <end position="1550"/>
    </location>
</feature>
<feature type="coiled-coil region" evidence="5">
    <location>
        <begin position="81"/>
        <end position="108"/>
    </location>
</feature>
<feature type="region of interest" description="Disordered" evidence="6">
    <location>
        <begin position="1527"/>
        <end position="1554"/>
    </location>
</feature>
<keyword evidence="3" id="KW-0064">Aspartyl protease</keyword>
<dbReference type="InterPro" id="IPR036397">
    <property type="entry name" value="RNaseH_sf"/>
</dbReference>
<dbReference type="Pfam" id="PF25597">
    <property type="entry name" value="SH3_retrovirus"/>
    <property type="match status" value="1"/>
</dbReference>
<dbReference type="PROSITE" id="PS50994">
    <property type="entry name" value="INTEGRASE"/>
    <property type="match status" value="1"/>
</dbReference>
<dbReference type="InterPro" id="IPR001584">
    <property type="entry name" value="Integrase_cat-core"/>
</dbReference>
<dbReference type="InterPro" id="IPR013103">
    <property type="entry name" value="RVT_2"/>
</dbReference>
<proteinExistence type="predicted"/>
<evidence type="ECO:0000256" key="4">
    <source>
        <dbReference type="ARBA" id="ARBA00022801"/>
    </source>
</evidence>
<keyword evidence="1" id="KW-0645">Protease</keyword>
<dbReference type="CDD" id="cd09272">
    <property type="entry name" value="RNase_HI_RT_Ty1"/>
    <property type="match status" value="1"/>
</dbReference>
<dbReference type="InterPro" id="IPR025724">
    <property type="entry name" value="GAG-pre-integrase_dom"/>
</dbReference>
<feature type="compositionally biased region" description="Polar residues" evidence="6">
    <location>
        <begin position="688"/>
        <end position="700"/>
    </location>
</feature>
<dbReference type="Gene3D" id="3.30.420.10">
    <property type="entry name" value="Ribonuclease H-like superfamily/Ribonuclease H"/>
    <property type="match status" value="1"/>
</dbReference>
<dbReference type="InterPro" id="IPR057670">
    <property type="entry name" value="SH3_retrovirus"/>
</dbReference>
<feature type="region of interest" description="Disordered" evidence="6">
    <location>
        <begin position="726"/>
        <end position="797"/>
    </location>
</feature>
<feature type="domain" description="Integrase catalytic" evidence="7">
    <location>
        <begin position="411"/>
        <end position="590"/>
    </location>
</feature>
<dbReference type="PANTHER" id="PTHR42648:SF32">
    <property type="entry name" value="RIBONUCLEASE H-LIKE DOMAIN, GAG-PRE-INTEGRASE DOMAIN PROTEIN-RELATED"/>
    <property type="match status" value="1"/>
</dbReference>
<dbReference type="InterPro" id="IPR054722">
    <property type="entry name" value="PolX-like_BBD"/>
</dbReference>
<keyword evidence="2" id="KW-0479">Metal-binding</keyword>
<dbReference type="InterPro" id="IPR043502">
    <property type="entry name" value="DNA/RNA_pol_sf"/>
</dbReference>
<dbReference type="Pfam" id="PF07727">
    <property type="entry name" value="RVT_2"/>
    <property type="match status" value="1"/>
</dbReference>
<evidence type="ECO:0000256" key="1">
    <source>
        <dbReference type="ARBA" id="ARBA00022670"/>
    </source>
</evidence>
<dbReference type="SUPFAM" id="SSF56672">
    <property type="entry name" value="DNA/RNA polymerases"/>
    <property type="match status" value="1"/>
</dbReference>